<feature type="transmembrane region" description="Helical" evidence="6">
    <location>
        <begin position="271"/>
        <end position="290"/>
    </location>
</feature>
<evidence type="ECO:0000256" key="1">
    <source>
        <dbReference type="ARBA" id="ARBA00004651"/>
    </source>
</evidence>
<comment type="subcellular location">
    <subcellularLocation>
        <location evidence="1">Cell membrane</location>
        <topology evidence="1">Multi-pass membrane protein</topology>
    </subcellularLocation>
</comment>
<feature type="transmembrane region" description="Helical" evidence="6">
    <location>
        <begin position="335"/>
        <end position="355"/>
    </location>
</feature>
<feature type="transmembrane region" description="Helical" evidence="6">
    <location>
        <begin position="95"/>
        <end position="116"/>
    </location>
</feature>
<proteinExistence type="predicted"/>
<evidence type="ECO:0000259" key="7">
    <source>
        <dbReference type="PROSITE" id="PS50850"/>
    </source>
</evidence>
<dbReference type="CDD" id="cd17324">
    <property type="entry name" value="MFS_NepI_like"/>
    <property type="match status" value="1"/>
</dbReference>
<dbReference type="PANTHER" id="PTHR43124">
    <property type="entry name" value="PURINE EFFLUX PUMP PBUE"/>
    <property type="match status" value="1"/>
</dbReference>
<dbReference type="InterPro" id="IPR050189">
    <property type="entry name" value="MFS_Efflux_Transporters"/>
</dbReference>
<gene>
    <name evidence="8" type="primary">pbuE_1</name>
    <name evidence="8" type="ORF">GJW-30_1_02850</name>
</gene>
<keyword evidence="5 6" id="KW-0472">Membrane</keyword>
<evidence type="ECO:0000256" key="4">
    <source>
        <dbReference type="ARBA" id="ARBA00022989"/>
    </source>
</evidence>
<keyword evidence="9" id="KW-1185">Reference proteome</keyword>
<evidence type="ECO:0000256" key="2">
    <source>
        <dbReference type="ARBA" id="ARBA00022475"/>
    </source>
</evidence>
<dbReference type="InterPro" id="IPR036259">
    <property type="entry name" value="MFS_trans_sf"/>
</dbReference>
<feature type="transmembrane region" description="Helical" evidence="6">
    <location>
        <begin position="70"/>
        <end position="89"/>
    </location>
</feature>
<keyword evidence="3 6" id="KW-0812">Transmembrane</keyword>
<feature type="transmembrane region" description="Helical" evidence="6">
    <location>
        <begin position="40"/>
        <end position="58"/>
    </location>
</feature>
<protein>
    <submittedName>
        <fullName evidence="8">Purine efflux pump PbuE</fullName>
    </submittedName>
</protein>
<evidence type="ECO:0000313" key="8">
    <source>
        <dbReference type="EMBL" id="BAT60314.1"/>
    </source>
</evidence>
<dbReference type="InterPro" id="IPR011701">
    <property type="entry name" value="MFS"/>
</dbReference>
<evidence type="ECO:0000256" key="6">
    <source>
        <dbReference type="SAM" id="Phobius"/>
    </source>
</evidence>
<dbReference type="AlphaFoldDB" id="A0A0S3PWK3"/>
<keyword evidence="4 6" id="KW-1133">Transmembrane helix</keyword>
<keyword evidence="2" id="KW-1003">Cell membrane</keyword>
<feature type="transmembrane region" description="Helical" evidence="6">
    <location>
        <begin position="128"/>
        <end position="150"/>
    </location>
</feature>
<reference evidence="8 9" key="1">
    <citation type="submission" date="2015-08" db="EMBL/GenBank/DDBJ databases">
        <title>Investigation of the bacterial diversity of lava forest soil.</title>
        <authorList>
            <person name="Lee J.S."/>
        </authorList>
    </citation>
    <scope>NUCLEOTIDE SEQUENCE [LARGE SCALE GENOMIC DNA]</scope>
    <source>
        <strain evidence="8 9">GJW-30</strain>
    </source>
</reference>
<dbReference type="SUPFAM" id="SSF103473">
    <property type="entry name" value="MFS general substrate transporter"/>
    <property type="match status" value="1"/>
</dbReference>
<organism evidence="8 9">
    <name type="scientific">Variibacter gotjawalensis</name>
    <dbReference type="NCBI Taxonomy" id="1333996"/>
    <lineage>
        <taxon>Bacteria</taxon>
        <taxon>Pseudomonadati</taxon>
        <taxon>Pseudomonadota</taxon>
        <taxon>Alphaproteobacteria</taxon>
        <taxon>Hyphomicrobiales</taxon>
        <taxon>Nitrobacteraceae</taxon>
        <taxon>Variibacter</taxon>
    </lineage>
</organism>
<dbReference type="InterPro" id="IPR020846">
    <property type="entry name" value="MFS_dom"/>
</dbReference>
<feature type="domain" description="Major facilitator superfamily (MFS) profile" evidence="7">
    <location>
        <begin position="4"/>
        <end position="384"/>
    </location>
</feature>
<dbReference type="EMBL" id="AP014946">
    <property type="protein sequence ID" value="BAT60314.1"/>
    <property type="molecule type" value="Genomic_DNA"/>
</dbReference>
<dbReference type="GO" id="GO:0022857">
    <property type="term" value="F:transmembrane transporter activity"/>
    <property type="evidence" value="ECO:0007669"/>
    <property type="project" value="InterPro"/>
</dbReference>
<evidence type="ECO:0000256" key="3">
    <source>
        <dbReference type="ARBA" id="ARBA00022692"/>
    </source>
</evidence>
<feature type="transmembrane region" description="Helical" evidence="6">
    <location>
        <begin position="208"/>
        <end position="227"/>
    </location>
</feature>
<dbReference type="Pfam" id="PF07690">
    <property type="entry name" value="MFS_1"/>
    <property type="match status" value="1"/>
</dbReference>
<dbReference type="PROSITE" id="PS50850">
    <property type="entry name" value="MFS"/>
    <property type="match status" value="1"/>
</dbReference>
<dbReference type="KEGG" id="vgo:GJW-30_1_02850"/>
<dbReference type="OrthoDB" id="7930524at2"/>
<feature type="transmembrane region" description="Helical" evidence="6">
    <location>
        <begin position="156"/>
        <end position="178"/>
    </location>
</feature>
<feature type="transmembrane region" description="Helical" evidence="6">
    <location>
        <begin position="361"/>
        <end position="380"/>
    </location>
</feature>
<evidence type="ECO:0000313" key="9">
    <source>
        <dbReference type="Proteomes" id="UP000236884"/>
    </source>
</evidence>
<dbReference type="PANTHER" id="PTHR43124:SF3">
    <property type="entry name" value="CHLORAMPHENICOL EFFLUX PUMP RV0191"/>
    <property type="match status" value="1"/>
</dbReference>
<accession>A0A0S3PWK3</accession>
<name>A0A0S3PWK3_9BRAD</name>
<evidence type="ECO:0000256" key="5">
    <source>
        <dbReference type="ARBA" id="ARBA00023136"/>
    </source>
</evidence>
<sequence>MPAFIYIVAAVAFTATLFVRMTDPIVPQIALDLRVDVQSAALLGTAFALPWALLQPLLGPVGDLVGKARVITVCLAILSVAGLAGAFAPTFPLLLTTRIISGMAAGGVFPVAIALISDRVAMQTRQIAISRLILGSVTGMLAGSLFAGILADFVSWRGIFFLVAACNAIAAFAAWYWLDDGPDFTPHFNIAEALANYGKVFSNPLSKFCFGAVFVEGLVIYGIFPYIALLLTRIGETRASIAGVVVASFGIGGILYALMVSRVIGRAGPRGLMIGGGLLAGAALITLAALPPWQVQAVALMSLGLGFFALHASIQTQMTELAPEARGTTVAMHSFFYFLGQALGPIVYLAGFRLIDAPLALLAGGVAIIAVGLITPRLILPARA</sequence>
<dbReference type="RefSeq" id="WP_096356409.1">
    <property type="nucleotide sequence ID" value="NZ_AP014946.1"/>
</dbReference>
<dbReference type="Proteomes" id="UP000236884">
    <property type="component" value="Chromosome"/>
</dbReference>
<feature type="transmembrane region" description="Helical" evidence="6">
    <location>
        <begin position="239"/>
        <end position="259"/>
    </location>
</feature>
<dbReference type="Gene3D" id="1.20.1250.20">
    <property type="entry name" value="MFS general substrate transporter like domains"/>
    <property type="match status" value="1"/>
</dbReference>
<dbReference type="GO" id="GO:0005886">
    <property type="term" value="C:plasma membrane"/>
    <property type="evidence" value="ECO:0007669"/>
    <property type="project" value="UniProtKB-SubCell"/>
</dbReference>
<feature type="transmembrane region" description="Helical" evidence="6">
    <location>
        <begin position="296"/>
        <end position="314"/>
    </location>
</feature>